<dbReference type="SUPFAM" id="SSF56925">
    <property type="entry name" value="OMPA-like"/>
    <property type="match status" value="1"/>
</dbReference>
<protein>
    <recommendedName>
        <fullName evidence="3">Outer membrane protein beta-barrel domain-containing protein</fullName>
    </recommendedName>
</protein>
<name>A0A6J4N9C3_9BACT</name>
<proteinExistence type="predicted"/>
<feature type="signal peptide" evidence="1">
    <location>
        <begin position="1"/>
        <end position="24"/>
    </location>
</feature>
<evidence type="ECO:0008006" key="3">
    <source>
        <dbReference type="Google" id="ProtNLM"/>
    </source>
</evidence>
<dbReference type="InterPro" id="IPR011250">
    <property type="entry name" value="OMP/PagP_B-barrel"/>
</dbReference>
<dbReference type="AlphaFoldDB" id="A0A6J4N9C3"/>
<keyword evidence="1" id="KW-0732">Signal</keyword>
<feature type="chain" id="PRO_5026819024" description="Outer membrane protein beta-barrel domain-containing protein" evidence="1">
    <location>
        <begin position="25"/>
        <end position="180"/>
    </location>
</feature>
<evidence type="ECO:0000256" key="1">
    <source>
        <dbReference type="SAM" id="SignalP"/>
    </source>
</evidence>
<organism evidence="2">
    <name type="scientific">uncultured Phycisphaerae bacterium</name>
    <dbReference type="NCBI Taxonomy" id="904963"/>
    <lineage>
        <taxon>Bacteria</taxon>
        <taxon>Pseudomonadati</taxon>
        <taxon>Planctomycetota</taxon>
        <taxon>Phycisphaerae</taxon>
        <taxon>environmental samples</taxon>
    </lineage>
</organism>
<accession>A0A6J4N9C3</accession>
<gene>
    <name evidence="2" type="ORF">AVDCRST_MAG64-699</name>
</gene>
<dbReference type="EMBL" id="CADCUQ010000174">
    <property type="protein sequence ID" value="CAA9381691.1"/>
    <property type="molecule type" value="Genomic_DNA"/>
</dbReference>
<dbReference type="Gene3D" id="2.40.160.20">
    <property type="match status" value="1"/>
</dbReference>
<sequence>MLRKSFWIPVLGLSLLLPAASAQAQQYLEAGTFELTLSGSGASNEDLDAGSFGLGASFGYFPIDQLEVLVRQTVAYGDTDDATGGGTRVNASTAVALDYHFDLDRWQPFVGVAVGYTYGDADVDETFFGGPEVGVKYFVKEETFIYALASYQFFFDDIDEVNDVANDGSFVYQVGVGFTW</sequence>
<evidence type="ECO:0000313" key="2">
    <source>
        <dbReference type="EMBL" id="CAA9381691.1"/>
    </source>
</evidence>
<reference evidence="2" key="1">
    <citation type="submission" date="2020-02" db="EMBL/GenBank/DDBJ databases">
        <authorList>
            <person name="Meier V. D."/>
        </authorList>
    </citation>
    <scope>NUCLEOTIDE SEQUENCE</scope>
    <source>
        <strain evidence="2">AVDCRST_MAG64</strain>
    </source>
</reference>